<dbReference type="GO" id="GO:0052381">
    <property type="term" value="F:tRNA dimethylallyltransferase activity"/>
    <property type="evidence" value="ECO:0007669"/>
    <property type="project" value="UniProtKB-UniRule"/>
</dbReference>
<dbReference type="HAMAP" id="MF_00185">
    <property type="entry name" value="IPP_trans"/>
    <property type="match status" value="1"/>
</dbReference>
<dbReference type="EC" id="2.5.1.75" evidence="10"/>
<evidence type="ECO:0000256" key="7">
    <source>
        <dbReference type="ARBA" id="ARBA00022840"/>
    </source>
</evidence>
<evidence type="ECO:0000256" key="1">
    <source>
        <dbReference type="ARBA" id="ARBA00001946"/>
    </source>
</evidence>
<evidence type="ECO:0000256" key="8">
    <source>
        <dbReference type="ARBA" id="ARBA00022842"/>
    </source>
</evidence>
<evidence type="ECO:0000256" key="11">
    <source>
        <dbReference type="RuleBase" id="RU003783"/>
    </source>
</evidence>
<dbReference type="GO" id="GO:0006400">
    <property type="term" value="P:tRNA modification"/>
    <property type="evidence" value="ECO:0007669"/>
    <property type="project" value="TreeGrafter"/>
</dbReference>
<comment type="cofactor">
    <cofactor evidence="1 10">
        <name>Mg(2+)</name>
        <dbReference type="ChEBI" id="CHEBI:18420"/>
    </cofactor>
</comment>
<dbReference type="NCBIfam" id="TIGR00174">
    <property type="entry name" value="miaA"/>
    <property type="match status" value="1"/>
</dbReference>
<evidence type="ECO:0000256" key="13">
    <source>
        <dbReference type="RuleBase" id="RU003785"/>
    </source>
</evidence>
<comment type="function">
    <text evidence="2 10 12">Catalyzes the transfer of a dimethylallyl group onto the adenine at position 37 in tRNAs that read codons beginning with uridine, leading to the formation of N6-(dimethylallyl)adenosine (i(6)A).</text>
</comment>
<feature type="site" description="Interaction with substrate tRNA" evidence="10">
    <location>
        <position position="126"/>
    </location>
</feature>
<keyword evidence="5 10" id="KW-0819">tRNA processing</keyword>
<comment type="caution">
    <text evidence="14">The sequence shown here is derived from an EMBL/GenBank/DDBJ whole genome shotgun (WGS) entry which is preliminary data.</text>
</comment>
<evidence type="ECO:0000313" key="14">
    <source>
        <dbReference type="EMBL" id="OGL52465.1"/>
    </source>
</evidence>
<evidence type="ECO:0000256" key="4">
    <source>
        <dbReference type="ARBA" id="ARBA00022679"/>
    </source>
</evidence>
<feature type="site" description="Interaction with substrate tRNA" evidence="10">
    <location>
        <position position="104"/>
    </location>
</feature>
<evidence type="ECO:0000256" key="6">
    <source>
        <dbReference type="ARBA" id="ARBA00022741"/>
    </source>
</evidence>
<keyword evidence="4 10" id="KW-0808">Transferase</keyword>
<proteinExistence type="inferred from homology"/>
<gene>
    <name evidence="10" type="primary">miaA</name>
    <name evidence="14" type="ORF">A3G31_10755</name>
</gene>
<keyword evidence="6 10" id="KW-0547">Nucleotide-binding</keyword>
<sequence>MNPSDKSIIIISGPTASGKSQIALSVVRKLDLEIVNADSMQVYRYLDIGTAKPSLNDRKLIKHHLIDIVDPDEQYDAGRYVEETDNVIANLLKEKKFPLIVGGTGLYIKALIFGLFHSPPKDLKIRNDLKLKVKSSGIENLYSELKQTDPLSAQKIKPTDTQRILRTLEVFLITGKPTSFFQSQHGFRKPRYKYLYFCLRREKEELNKRIEARVDKMIETGFEEEVRNLLEMGYSYDLNSLKSLGYKEMIGYINGKYNLSETINLIKKNARHYAKRQLTWFKAQPDVVWIDLKGDDIEAPAKEIKERMEAFCCP</sequence>
<comment type="catalytic activity">
    <reaction evidence="9 10 11">
        <text>adenosine(37) in tRNA + dimethylallyl diphosphate = N(6)-dimethylallyladenosine(37) in tRNA + diphosphate</text>
        <dbReference type="Rhea" id="RHEA:26482"/>
        <dbReference type="Rhea" id="RHEA-COMP:10162"/>
        <dbReference type="Rhea" id="RHEA-COMP:10375"/>
        <dbReference type="ChEBI" id="CHEBI:33019"/>
        <dbReference type="ChEBI" id="CHEBI:57623"/>
        <dbReference type="ChEBI" id="CHEBI:74411"/>
        <dbReference type="ChEBI" id="CHEBI:74415"/>
        <dbReference type="EC" id="2.5.1.75"/>
    </reaction>
</comment>
<keyword evidence="8 10" id="KW-0460">Magnesium</keyword>
<evidence type="ECO:0000256" key="3">
    <source>
        <dbReference type="ARBA" id="ARBA00005842"/>
    </source>
</evidence>
<dbReference type="EMBL" id="MGDI01000031">
    <property type="protein sequence ID" value="OGL52465.1"/>
    <property type="molecule type" value="Genomic_DNA"/>
</dbReference>
<feature type="region of interest" description="Interaction with substrate tRNA" evidence="10">
    <location>
        <begin position="162"/>
        <end position="166"/>
    </location>
</feature>
<comment type="similarity">
    <text evidence="3 10 13">Belongs to the IPP transferase family.</text>
</comment>
<dbReference type="SUPFAM" id="SSF52540">
    <property type="entry name" value="P-loop containing nucleoside triphosphate hydrolases"/>
    <property type="match status" value="2"/>
</dbReference>
<dbReference type="InterPro" id="IPR039657">
    <property type="entry name" value="Dimethylallyltransferase"/>
</dbReference>
<evidence type="ECO:0000313" key="15">
    <source>
        <dbReference type="Proteomes" id="UP000178082"/>
    </source>
</evidence>
<dbReference type="InterPro" id="IPR027417">
    <property type="entry name" value="P-loop_NTPase"/>
</dbReference>
<keyword evidence="7 10" id="KW-0067">ATP-binding</keyword>
<evidence type="ECO:0000256" key="12">
    <source>
        <dbReference type="RuleBase" id="RU003784"/>
    </source>
</evidence>
<comment type="caution">
    <text evidence="10">Lacks conserved residue(s) required for the propagation of feature annotation.</text>
</comment>
<comment type="subunit">
    <text evidence="10">Monomer.</text>
</comment>
<evidence type="ECO:0000256" key="9">
    <source>
        <dbReference type="ARBA" id="ARBA00049563"/>
    </source>
</evidence>
<dbReference type="Pfam" id="PF01715">
    <property type="entry name" value="IPPT"/>
    <property type="match status" value="1"/>
</dbReference>
<dbReference type="AlphaFoldDB" id="A0A1F7SFC6"/>
<evidence type="ECO:0000256" key="5">
    <source>
        <dbReference type="ARBA" id="ARBA00022694"/>
    </source>
</evidence>
<dbReference type="Gene3D" id="3.40.50.300">
    <property type="entry name" value="P-loop containing nucleotide triphosphate hydrolases"/>
    <property type="match status" value="1"/>
</dbReference>
<dbReference type="STRING" id="1817883.A3G31_10755"/>
<accession>A0A1F7SFC6</accession>
<feature type="binding site" evidence="10">
    <location>
        <begin position="13"/>
        <end position="20"/>
    </location>
    <ligand>
        <name>ATP</name>
        <dbReference type="ChEBI" id="CHEBI:30616"/>
    </ligand>
</feature>
<dbReference type="PANTHER" id="PTHR11088">
    <property type="entry name" value="TRNA DIMETHYLALLYLTRANSFERASE"/>
    <property type="match status" value="1"/>
</dbReference>
<name>A0A1F7SFC6_9BACT</name>
<dbReference type="Proteomes" id="UP000178082">
    <property type="component" value="Unassembled WGS sequence"/>
</dbReference>
<dbReference type="Gene3D" id="1.10.20.140">
    <property type="match status" value="1"/>
</dbReference>
<evidence type="ECO:0000256" key="2">
    <source>
        <dbReference type="ARBA" id="ARBA00003213"/>
    </source>
</evidence>
<organism evidence="14 15">
    <name type="scientific">Candidatus Schekmanbacteria bacterium RIFCSPLOWO2_12_FULL_38_15</name>
    <dbReference type="NCBI Taxonomy" id="1817883"/>
    <lineage>
        <taxon>Bacteria</taxon>
        <taxon>Candidatus Schekmaniibacteriota</taxon>
    </lineage>
</organism>
<evidence type="ECO:0000256" key="10">
    <source>
        <dbReference type="HAMAP-Rule" id="MF_00185"/>
    </source>
</evidence>
<dbReference type="InterPro" id="IPR018022">
    <property type="entry name" value="IPT"/>
</dbReference>
<reference evidence="14 15" key="1">
    <citation type="journal article" date="2016" name="Nat. Commun.">
        <title>Thousands of microbial genomes shed light on interconnected biogeochemical processes in an aquifer system.</title>
        <authorList>
            <person name="Anantharaman K."/>
            <person name="Brown C.T."/>
            <person name="Hug L.A."/>
            <person name="Sharon I."/>
            <person name="Castelle C.J."/>
            <person name="Probst A.J."/>
            <person name="Thomas B.C."/>
            <person name="Singh A."/>
            <person name="Wilkins M.J."/>
            <person name="Karaoz U."/>
            <person name="Brodie E.L."/>
            <person name="Williams K.H."/>
            <person name="Hubbard S.S."/>
            <person name="Banfield J.F."/>
        </authorList>
    </citation>
    <scope>NUCLEOTIDE SEQUENCE [LARGE SCALE GENOMIC DNA]</scope>
</reference>
<dbReference type="PANTHER" id="PTHR11088:SF60">
    <property type="entry name" value="TRNA DIMETHYLALLYLTRANSFERASE"/>
    <property type="match status" value="1"/>
</dbReference>
<protein>
    <recommendedName>
        <fullName evidence="10">tRNA dimethylallyltransferase</fullName>
        <ecNumber evidence="10">2.5.1.75</ecNumber>
    </recommendedName>
    <alternativeName>
        <fullName evidence="10">Dimethylallyl diphosphate:tRNA dimethylallyltransferase</fullName>
        <shortName evidence="10">DMAPP:tRNA dimethylallyltransferase</shortName>
        <shortName evidence="10">DMATase</shortName>
    </alternativeName>
    <alternativeName>
        <fullName evidence="10">Isopentenyl-diphosphate:tRNA isopentenyltransferase</fullName>
        <shortName evidence="10">IPP transferase</shortName>
        <shortName evidence="10">IPPT</shortName>
        <shortName evidence="10">IPTase</shortName>
    </alternativeName>
</protein>
<feature type="binding site" evidence="10">
    <location>
        <begin position="15"/>
        <end position="20"/>
    </location>
    <ligand>
        <name>substrate</name>
    </ligand>
</feature>
<dbReference type="GO" id="GO:0005524">
    <property type="term" value="F:ATP binding"/>
    <property type="evidence" value="ECO:0007669"/>
    <property type="project" value="UniProtKB-UniRule"/>
</dbReference>
<feature type="region of interest" description="Interaction with substrate tRNA" evidence="10">
    <location>
        <begin position="38"/>
        <end position="41"/>
    </location>
</feature>